<dbReference type="InterPro" id="IPR001478">
    <property type="entry name" value="PDZ"/>
</dbReference>
<dbReference type="EC" id="3.4.21.107" evidence="4"/>
<dbReference type="InterPro" id="IPR036034">
    <property type="entry name" value="PDZ_sf"/>
</dbReference>
<keyword evidence="12" id="KW-0346">Stress response</keyword>
<protein>
    <recommendedName>
        <fullName evidence="5">Probable periplasmic serine endoprotease DegP-like</fullName>
        <ecNumber evidence="4">3.4.21.107</ecNumber>
    </recommendedName>
    <alternativeName>
        <fullName evidence="13">Protease Do</fullName>
    </alternativeName>
</protein>
<evidence type="ECO:0000256" key="12">
    <source>
        <dbReference type="ARBA" id="ARBA00023016"/>
    </source>
</evidence>
<evidence type="ECO:0000256" key="15">
    <source>
        <dbReference type="SAM" id="SignalP"/>
    </source>
</evidence>
<evidence type="ECO:0000256" key="7">
    <source>
        <dbReference type="ARBA" id="ARBA00022729"/>
    </source>
</evidence>
<feature type="chain" id="PRO_5046474147" description="Probable periplasmic serine endoprotease DegP-like" evidence="15">
    <location>
        <begin position="29"/>
        <end position="505"/>
    </location>
</feature>
<keyword evidence="9" id="KW-0574">Periplasm</keyword>
<dbReference type="SMART" id="SM00228">
    <property type="entry name" value="PDZ"/>
    <property type="match status" value="2"/>
</dbReference>
<evidence type="ECO:0000256" key="2">
    <source>
        <dbReference type="ARBA" id="ARBA00004418"/>
    </source>
</evidence>
<keyword evidence="10" id="KW-0378">Hydrolase</keyword>
<name>A0ABU9RHL4_9BURK</name>
<feature type="region of interest" description="Disordered" evidence="14">
    <location>
        <begin position="87"/>
        <end position="125"/>
    </location>
</feature>
<dbReference type="PRINTS" id="PR00834">
    <property type="entry name" value="PROTEASES2C"/>
</dbReference>
<evidence type="ECO:0000256" key="10">
    <source>
        <dbReference type="ARBA" id="ARBA00022801"/>
    </source>
</evidence>
<dbReference type="PROSITE" id="PS50106">
    <property type="entry name" value="PDZ"/>
    <property type="match status" value="1"/>
</dbReference>
<dbReference type="Pfam" id="PF13365">
    <property type="entry name" value="Trypsin_2"/>
    <property type="match status" value="1"/>
</dbReference>
<evidence type="ECO:0000313" key="18">
    <source>
        <dbReference type="Proteomes" id="UP001489897"/>
    </source>
</evidence>
<dbReference type="EMBL" id="JAYMRV010000001">
    <property type="protein sequence ID" value="MEM5419534.1"/>
    <property type="molecule type" value="Genomic_DNA"/>
</dbReference>
<evidence type="ECO:0000259" key="16">
    <source>
        <dbReference type="PROSITE" id="PS50106"/>
    </source>
</evidence>
<gene>
    <name evidence="17" type="ORF">VSR73_00385</name>
</gene>
<evidence type="ECO:0000256" key="4">
    <source>
        <dbReference type="ARBA" id="ARBA00013035"/>
    </source>
</evidence>
<dbReference type="PANTHER" id="PTHR22939">
    <property type="entry name" value="SERINE PROTEASE FAMILY S1C HTRA-RELATED"/>
    <property type="match status" value="1"/>
</dbReference>
<dbReference type="Proteomes" id="UP001489897">
    <property type="component" value="Unassembled WGS sequence"/>
</dbReference>
<comment type="subcellular location">
    <subcellularLocation>
        <location evidence="2">Periplasm</location>
    </subcellularLocation>
</comment>
<dbReference type="Gene3D" id="2.40.10.120">
    <property type="match status" value="1"/>
</dbReference>
<keyword evidence="7 15" id="KW-0732">Signal</keyword>
<dbReference type="SUPFAM" id="SSF50156">
    <property type="entry name" value="PDZ domain-like"/>
    <property type="match status" value="2"/>
</dbReference>
<dbReference type="CDD" id="cd10839">
    <property type="entry name" value="cpPDZ1_DegP-like"/>
    <property type="match status" value="1"/>
</dbReference>
<dbReference type="InterPro" id="IPR011782">
    <property type="entry name" value="Pept_S1C_Do"/>
</dbReference>
<feature type="compositionally biased region" description="Gly residues" evidence="14">
    <location>
        <begin position="89"/>
        <end position="110"/>
    </location>
</feature>
<keyword evidence="18" id="KW-1185">Reference proteome</keyword>
<sequence length="505" mass="52311">MTILPLRKFFAAAVVAACLPFAPHVAAAAPAANLPDFADLVDKVGPSVVNIRTTTRVSSAQRGLPPGMDQGDMSEFFRRFFGIPLPQGPQGGQGGGQGGSQGGSPGGGSDSGPDSGNDTEQNSGVGSGFILSGDGYVMTNAHVVDDADSIYVTLTDKREFKAKLIGVDDRTDVAVVKIQAANLPAVTMGDSNKVRVGEWVVAIGSPFGLENTVTAGIVSAKGRDTGDYLPFIQTDVAVNPGNSGGPLINMQGEVIGINSQIYSRTGGFMGISFAIPIDEAMRVADQLKSTGKVTRGRIAVAIGEVTKDVADSLGLPKAQGALVSSVEPGGPADKAGIQPGDIILKFNGTTVDAATDLPRMVGDTKPGTKATVTIWRKGATRDLPITIAEMQTDKSAKADQKKAPEPKPRAMNALGIAVVDIPADQLAQLKIKGGAMVDSVDGPAQRAGLQKGDIILRVGDTDITSAKQFQEVTAHLDSQKTVAVLVRRGDNTQFVPLRPRAPGQK</sequence>
<evidence type="ECO:0000256" key="1">
    <source>
        <dbReference type="ARBA" id="ARBA00001772"/>
    </source>
</evidence>
<dbReference type="NCBIfam" id="TIGR02037">
    <property type="entry name" value="degP_htrA_DO"/>
    <property type="match status" value="1"/>
</dbReference>
<dbReference type="SUPFAM" id="SSF50494">
    <property type="entry name" value="Trypsin-like serine proteases"/>
    <property type="match status" value="1"/>
</dbReference>
<reference evidence="17 18" key="1">
    <citation type="submission" date="2024-01" db="EMBL/GenBank/DDBJ databases">
        <title>The diversity of rhizobia nodulating Mimosa spp. in eleven states of Brazil covering several biomes is determined by host plant, location, and edaphic factors.</title>
        <authorList>
            <person name="Rouws L."/>
            <person name="Barauna A."/>
            <person name="Beukes C."/>
            <person name="De Faria S.M."/>
            <person name="Gross E."/>
            <person name="Dos Reis Junior F.B."/>
            <person name="Simon M."/>
            <person name="Maluk M."/>
            <person name="Odee D.W."/>
            <person name="Kenicer G."/>
            <person name="Young J.P.W."/>
            <person name="Reis V.M."/>
            <person name="Zilli J."/>
            <person name="James E.K."/>
        </authorList>
    </citation>
    <scope>NUCLEOTIDE SEQUENCE [LARGE SCALE GENOMIC DNA]</scope>
    <source>
        <strain evidence="17 18">JPY167</strain>
    </source>
</reference>
<comment type="catalytic activity">
    <reaction evidence="1">
        <text>Acts on substrates that are at least partially unfolded. The cleavage site P1 residue is normally between a pair of hydrophobic residues, such as Val-|-Val.</text>
        <dbReference type="EC" id="3.4.21.107"/>
    </reaction>
</comment>
<evidence type="ECO:0000256" key="14">
    <source>
        <dbReference type="SAM" id="MobiDB-lite"/>
    </source>
</evidence>
<evidence type="ECO:0000256" key="6">
    <source>
        <dbReference type="ARBA" id="ARBA00022670"/>
    </source>
</evidence>
<evidence type="ECO:0000256" key="13">
    <source>
        <dbReference type="ARBA" id="ARBA00032850"/>
    </source>
</evidence>
<evidence type="ECO:0000313" key="17">
    <source>
        <dbReference type="EMBL" id="MEM5419534.1"/>
    </source>
</evidence>
<feature type="signal peptide" evidence="15">
    <location>
        <begin position="1"/>
        <end position="28"/>
    </location>
</feature>
<evidence type="ECO:0000256" key="11">
    <source>
        <dbReference type="ARBA" id="ARBA00022825"/>
    </source>
</evidence>
<keyword evidence="8" id="KW-0677">Repeat</keyword>
<evidence type="ECO:0000256" key="9">
    <source>
        <dbReference type="ARBA" id="ARBA00022764"/>
    </source>
</evidence>
<comment type="similarity">
    <text evidence="3">Belongs to the peptidase S1C family.</text>
</comment>
<comment type="caution">
    <text evidence="17">The sequence shown here is derived from an EMBL/GenBank/DDBJ whole genome shotgun (WGS) entry which is preliminary data.</text>
</comment>
<evidence type="ECO:0000256" key="5">
    <source>
        <dbReference type="ARBA" id="ARBA00013958"/>
    </source>
</evidence>
<organism evidence="17 18">
    <name type="scientific">Paraburkholderia ferrariae</name>
    <dbReference type="NCBI Taxonomy" id="386056"/>
    <lineage>
        <taxon>Bacteria</taxon>
        <taxon>Pseudomonadati</taxon>
        <taxon>Pseudomonadota</taxon>
        <taxon>Betaproteobacteria</taxon>
        <taxon>Burkholderiales</taxon>
        <taxon>Burkholderiaceae</taxon>
        <taxon>Paraburkholderia</taxon>
    </lineage>
</organism>
<proteinExistence type="inferred from homology"/>
<feature type="domain" description="PDZ" evidence="16">
    <location>
        <begin position="299"/>
        <end position="355"/>
    </location>
</feature>
<dbReference type="InterPro" id="IPR001940">
    <property type="entry name" value="Peptidase_S1C"/>
</dbReference>
<dbReference type="InterPro" id="IPR009003">
    <property type="entry name" value="Peptidase_S1_PA"/>
</dbReference>
<evidence type="ECO:0000256" key="8">
    <source>
        <dbReference type="ARBA" id="ARBA00022737"/>
    </source>
</evidence>
<dbReference type="Gene3D" id="2.30.42.10">
    <property type="match status" value="2"/>
</dbReference>
<accession>A0ABU9RHL4</accession>
<dbReference type="RefSeq" id="WP_342945450.1">
    <property type="nucleotide sequence ID" value="NZ_JAYMRV010000001.1"/>
</dbReference>
<keyword evidence="11" id="KW-0720">Serine protease</keyword>
<dbReference type="PANTHER" id="PTHR22939:SF130">
    <property type="entry name" value="PERIPLASMIC SERINE ENDOPROTEASE DEGP-LIKE-RELATED"/>
    <property type="match status" value="1"/>
</dbReference>
<dbReference type="Pfam" id="PF13180">
    <property type="entry name" value="PDZ_2"/>
    <property type="match status" value="2"/>
</dbReference>
<evidence type="ECO:0000256" key="3">
    <source>
        <dbReference type="ARBA" id="ARBA00010541"/>
    </source>
</evidence>
<keyword evidence="6" id="KW-0645">Protease</keyword>